<evidence type="ECO:0000256" key="5">
    <source>
        <dbReference type="ARBA" id="ARBA00022989"/>
    </source>
</evidence>
<dbReference type="InterPro" id="IPR003370">
    <property type="entry name" value="Chromate_transpt"/>
</dbReference>
<evidence type="ECO:0000256" key="3">
    <source>
        <dbReference type="ARBA" id="ARBA00022475"/>
    </source>
</evidence>
<proteinExistence type="inferred from homology"/>
<feature type="transmembrane region" description="Helical" evidence="7">
    <location>
        <begin position="109"/>
        <end position="128"/>
    </location>
</feature>
<dbReference type="PANTHER" id="PTHR43663:SF1">
    <property type="entry name" value="CHROMATE TRANSPORTER"/>
    <property type="match status" value="1"/>
</dbReference>
<dbReference type="EMBL" id="JBHUML010000003">
    <property type="protein sequence ID" value="MFD2706115.1"/>
    <property type="molecule type" value="Genomic_DNA"/>
</dbReference>
<feature type="transmembrane region" description="Helical" evidence="7">
    <location>
        <begin position="140"/>
        <end position="156"/>
    </location>
</feature>
<sequence length="186" mass="20269">MDWTLQKQLFLGFFRAGIFGYGGGPASIPLVHKEVVQGYGWMSDEEFYDILAIGNTLPGPIMTKMAGYIGYRIGGVTGLFSALTASVFPTVVLMIVLIGALLSFQSSPIVQGMTSAIAPVVGVMMLTLTYNTLKSTKGRTGWLFVTVFTLLSIVVLELLNIHPAFWIALLLIIGVMYWRKPASPEE</sequence>
<evidence type="ECO:0000256" key="4">
    <source>
        <dbReference type="ARBA" id="ARBA00022692"/>
    </source>
</evidence>
<keyword evidence="4 7" id="KW-0812">Transmembrane</keyword>
<feature type="transmembrane region" description="Helical" evidence="7">
    <location>
        <begin position="79"/>
        <end position="103"/>
    </location>
</feature>
<organism evidence="8 9">
    <name type="scientific">Salibacterium lacus</name>
    <dbReference type="NCBI Taxonomy" id="1898109"/>
    <lineage>
        <taxon>Bacteria</taxon>
        <taxon>Bacillati</taxon>
        <taxon>Bacillota</taxon>
        <taxon>Bacilli</taxon>
        <taxon>Bacillales</taxon>
        <taxon>Bacillaceae</taxon>
    </lineage>
</organism>
<comment type="similarity">
    <text evidence="2">Belongs to the chromate ion transporter (CHR) (TC 2.A.51) family.</text>
</comment>
<protein>
    <submittedName>
        <fullName evidence="8">Chromate transporter</fullName>
    </submittedName>
</protein>
<evidence type="ECO:0000256" key="2">
    <source>
        <dbReference type="ARBA" id="ARBA00005262"/>
    </source>
</evidence>
<evidence type="ECO:0000256" key="6">
    <source>
        <dbReference type="ARBA" id="ARBA00023136"/>
    </source>
</evidence>
<name>A0ABW5T5J9_9BACI</name>
<keyword evidence="6 7" id="KW-0472">Membrane</keyword>
<comment type="subcellular location">
    <subcellularLocation>
        <location evidence="1">Cell membrane</location>
        <topology evidence="1">Multi-pass membrane protein</topology>
    </subcellularLocation>
</comment>
<comment type="caution">
    <text evidence="8">The sequence shown here is derived from an EMBL/GenBank/DDBJ whole genome shotgun (WGS) entry which is preliminary data.</text>
</comment>
<accession>A0ABW5T5J9</accession>
<gene>
    <name evidence="8" type="ORF">ACFSUB_11630</name>
</gene>
<evidence type="ECO:0000313" key="8">
    <source>
        <dbReference type="EMBL" id="MFD2706115.1"/>
    </source>
</evidence>
<evidence type="ECO:0000313" key="9">
    <source>
        <dbReference type="Proteomes" id="UP001597520"/>
    </source>
</evidence>
<evidence type="ECO:0000256" key="7">
    <source>
        <dbReference type="SAM" id="Phobius"/>
    </source>
</evidence>
<keyword evidence="9" id="KW-1185">Reference proteome</keyword>
<dbReference type="Proteomes" id="UP001597520">
    <property type="component" value="Unassembled WGS sequence"/>
</dbReference>
<reference evidence="9" key="1">
    <citation type="journal article" date="2019" name="Int. J. Syst. Evol. Microbiol.">
        <title>The Global Catalogue of Microorganisms (GCM) 10K type strain sequencing project: providing services to taxonomists for standard genome sequencing and annotation.</title>
        <authorList>
            <consortium name="The Broad Institute Genomics Platform"/>
            <consortium name="The Broad Institute Genome Sequencing Center for Infectious Disease"/>
            <person name="Wu L."/>
            <person name="Ma J."/>
        </authorList>
    </citation>
    <scope>NUCLEOTIDE SEQUENCE [LARGE SCALE GENOMIC DNA]</scope>
    <source>
        <strain evidence="9">KCTC 33792</strain>
    </source>
</reference>
<dbReference type="InterPro" id="IPR052518">
    <property type="entry name" value="CHR_Transporter"/>
</dbReference>
<keyword evidence="5 7" id="KW-1133">Transmembrane helix</keyword>
<dbReference type="PANTHER" id="PTHR43663">
    <property type="entry name" value="CHROMATE TRANSPORT PROTEIN-RELATED"/>
    <property type="match status" value="1"/>
</dbReference>
<dbReference type="Pfam" id="PF02417">
    <property type="entry name" value="Chromate_transp"/>
    <property type="match status" value="1"/>
</dbReference>
<keyword evidence="3" id="KW-1003">Cell membrane</keyword>
<evidence type="ECO:0000256" key="1">
    <source>
        <dbReference type="ARBA" id="ARBA00004651"/>
    </source>
</evidence>
<dbReference type="RefSeq" id="WP_380713422.1">
    <property type="nucleotide sequence ID" value="NZ_JBHUML010000003.1"/>
</dbReference>